<dbReference type="FunFam" id="1.10.4020.10:FF:000001">
    <property type="entry name" value="zinc finger protein 263 isoform X1"/>
    <property type="match status" value="1"/>
</dbReference>
<evidence type="ECO:0000256" key="7">
    <source>
        <dbReference type="ARBA" id="ARBA00023015"/>
    </source>
</evidence>
<evidence type="ECO:0000256" key="10">
    <source>
        <dbReference type="ARBA" id="ARBA00023242"/>
    </source>
</evidence>
<dbReference type="SMART" id="SM00355">
    <property type="entry name" value="ZnF_C2H2"/>
    <property type="match status" value="7"/>
</dbReference>
<evidence type="ECO:0000256" key="8">
    <source>
        <dbReference type="ARBA" id="ARBA00023125"/>
    </source>
</evidence>
<evidence type="ECO:0000256" key="1">
    <source>
        <dbReference type="ARBA" id="ARBA00004123"/>
    </source>
</evidence>
<accession>A0AA35K161</accession>
<keyword evidence="5" id="KW-0863">Zinc-finger</keyword>
<feature type="domain" description="C2H2-type" evidence="12">
    <location>
        <begin position="558"/>
        <end position="578"/>
    </location>
</feature>
<dbReference type="PROSITE" id="PS00028">
    <property type="entry name" value="ZINC_FINGER_C2H2_1"/>
    <property type="match status" value="7"/>
</dbReference>
<dbReference type="SMART" id="SM00431">
    <property type="entry name" value="SCAN"/>
    <property type="match status" value="1"/>
</dbReference>
<comment type="similarity">
    <text evidence="2">Belongs to the krueppel C2H2-type zinc-finger protein family.</text>
</comment>
<dbReference type="GO" id="GO:0008270">
    <property type="term" value="F:zinc ion binding"/>
    <property type="evidence" value="ECO:0007669"/>
    <property type="project" value="UniProtKB-KW"/>
</dbReference>
<gene>
    <name evidence="13" type="ORF">PODLI_1B032761</name>
</gene>
<dbReference type="Pfam" id="PF00096">
    <property type="entry name" value="zf-C2H2"/>
    <property type="match status" value="6"/>
</dbReference>
<dbReference type="Gene3D" id="3.30.160.60">
    <property type="entry name" value="Classic Zinc Finger"/>
    <property type="match status" value="7"/>
</dbReference>
<dbReference type="PANTHER" id="PTHR23226:SF379">
    <property type="entry name" value="C2H2-TYPE DOMAIN-CONTAINING PROTEIN"/>
    <property type="match status" value="1"/>
</dbReference>
<evidence type="ECO:0000256" key="6">
    <source>
        <dbReference type="ARBA" id="ARBA00022833"/>
    </source>
</evidence>
<keyword evidence="3" id="KW-0479">Metal-binding</keyword>
<organism evidence="13 14">
    <name type="scientific">Podarcis lilfordi</name>
    <name type="common">Lilford's wall lizard</name>
    <dbReference type="NCBI Taxonomy" id="74358"/>
    <lineage>
        <taxon>Eukaryota</taxon>
        <taxon>Metazoa</taxon>
        <taxon>Chordata</taxon>
        <taxon>Craniata</taxon>
        <taxon>Vertebrata</taxon>
        <taxon>Euteleostomi</taxon>
        <taxon>Lepidosauria</taxon>
        <taxon>Squamata</taxon>
        <taxon>Bifurcata</taxon>
        <taxon>Unidentata</taxon>
        <taxon>Episquamata</taxon>
        <taxon>Laterata</taxon>
        <taxon>Lacertibaenia</taxon>
        <taxon>Lacertidae</taxon>
        <taxon>Podarcis</taxon>
    </lineage>
</organism>
<feature type="region of interest" description="Disordered" evidence="11">
    <location>
        <begin position="295"/>
        <end position="323"/>
    </location>
</feature>
<dbReference type="GO" id="GO:0000981">
    <property type="term" value="F:DNA-binding transcription factor activity, RNA polymerase II-specific"/>
    <property type="evidence" value="ECO:0007669"/>
    <property type="project" value="TreeGrafter"/>
</dbReference>
<feature type="domain" description="C2H2-type" evidence="12">
    <location>
        <begin position="390"/>
        <end position="410"/>
    </location>
</feature>
<dbReference type="Proteomes" id="UP001178461">
    <property type="component" value="Chromosome 2"/>
</dbReference>
<keyword evidence="10" id="KW-0539">Nucleus</keyword>
<feature type="domain" description="C2H2-type" evidence="12">
    <location>
        <begin position="446"/>
        <end position="466"/>
    </location>
</feature>
<dbReference type="FunFam" id="3.30.160.60:FF:000710">
    <property type="entry name" value="Zinc finger protein 768"/>
    <property type="match status" value="1"/>
</dbReference>
<reference evidence="13" key="1">
    <citation type="submission" date="2022-12" db="EMBL/GenBank/DDBJ databases">
        <authorList>
            <person name="Alioto T."/>
            <person name="Alioto T."/>
            <person name="Gomez Garrido J."/>
        </authorList>
    </citation>
    <scope>NUCLEOTIDE SEQUENCE</scope>
</reference>
<feature type="region of interest" description="Disordered" evidence="11">
    <location>
        <begin position="126"/>
        <end position="152"/>
    </location>
</feature>
<dbReference type="FunFam" id="3.30.160.60:FF:002343">
    <property type="entry name" value="Zinc finger protein 33A"/>
    <property type="match status" value="2"/>
</dbReference>
<dbReference type="SUPFAM" id="SSF57667">
    <property type="entry name" value="beta-beta-alpha zinc fingers"/>
    <property type="match status" value="4"/>
</dbReference>
<dbReference type="Gene3D" id="1.10.4020.10">
    <property type="entry name" value="DNA breaking-rejoining enzymes"/>
    <property type="match status" value="1"/>
</dbReference>
<feature type="domain" description="C2H2-type" evidence="12">
    <location>
        <begin position="530"/>
        <end position="550"/>
    </location>
</feature>
<evidence type="ECO:0000313" key="13">
    <source>
        <dbReference type="EMBL" id="CAI5768423.1"/>
    </source>
</evidence>
<dbReference type="FunFam" id="3.30.160.60:FF:000358">
    <property type="entry name" value="zinc finger protein 24"/>
    <property type="match status" value="1"/>
</dbReference>
<keyword evidence="14" id="KW-1185">Reference proteome</keyword>
<dbReference type="Pfam" id="PF02023">
    <property type="entry name" value="SCAN"/>
    <property type="match status" value="1"/>
</dbReference>
<keyword evidence="9" id="KW-0804">Transcription</keyword>
<sequence>MAAEEGSASPSLSLQFRVALGQHGGIKTEAQDLADADAHDIQMVCIGEPHAWTASTHVKPELEEVHWETRENEVFLKARPSPRSGWGSLPPCQEALPWDGVKVFPASFEGALTTCKWLAREWGSRQRAPASEMEGQQATGTPNGARARRGSRKGKAAVLLSGAVEAEAQRQQFRRFCYQEAEGLHYAYGQLRSLCHRWLKPERHTKEQILELVILEQFLAVLPPEMQSWVKEREPETCAHVIALAEDFLLRQQEAEQLGQEELGPFVEVMVNSPEGEQVPSDAWQRPLFKEIKQKGDRDAETIDSRTTSQEEEEVRQQRGSGLAEASRMFLGKSAGRLTLRCESFEEACGSKRQQEWLPAVTWEEPSHRSEADGPVPEAGLHGVAVKYLCPECGRNFQHKSTLIRHQKMHTGEKPHVCLECGKSFRRRDKLIRHQRIHTGQKPHECAECGKSFRERGKLTNHQRIHTGEKPYACPACKKTYRWKEEFVKHLRIHTGERPYGCVLCGKSFISKAHLVSHHRSHTGEKPYECAECRRRFCSKQSLAKHQRVHAEENAYECQDCGKVFRYVSNFAKHQRLHTSDRIL</sequence>
<dbReference type="SUPFAM" id="SSF47353">
    <property type="entry name" value="Retrovirus capsid dimerization domain-like"/>
    <property type="match status" value="1"/>
</dbReference>
<dbReference type="CDD" id="cd07936">
    <property type="entry name" value="SCAN"/>
    <property type="match status" value="1"/>
</dbReference>
<dbReference type="InterPro" id="IPR003309">
    <property type="entry name" value="SCAN_dom"/>
</dbReference>
<evidence type="ECO:0000256" key="3">
    <source>
        <dbReference type="ARBA" id="ARBA00022723"/>
    </source>
</evidence>
<dbReference type="AlphaFoldDB" id="A0AA35K161"/>
<dbReference type="EMBL" id="OX395127">
    <property type="protein sequence ID" value="CAI5768423.1"/>
    <property type="molecule type" value="Genomic_DNA"/>
</dbReference>
<evidence type="ECO:0000256" key="11">
    <source>
        <dbReference type="SAM" id="MobiDB-lite"/>
    </source>
</evidence>
<comment type="subcellular location">
    <subcellularLocation>
        <location evidence="1">Nucleus</location>
    </subcellularLocation>
</comment>
<dbReference type="InterPro" id="IPR038269">
    <property type="entry name" value="SCAN_sf"/>
</dbReference>
<dbReference type="InterPro" id="IPR036236">
    <property type="entry name" value="Znf_C2H2_sf"/>
</dbReference>
<dbReference type="FunFam" id="3.30.160.60:FF:000478">
    <property type="entry name" value="Zinc finger protein 133"/>
    <property type="match status" value="1"/>
</dbReference>
<dbReference type="InterPro" id="IPR013087">
    <property type="entry name" value="Znf_C2H2_type"/>
</dbReference>
<keyword evidence="6" id="KW-0862">Zinc</keyword>
<evidence type="ECO:0000259" key="12">
    <source>
        <dbReference type="PROSITE" id="PS00028"/>
    </source>
</evidence>
<dbReference type="GO" id="GO:0005634">
    <property type="term" value="C:nucleus"/>
    <property type="evidence" value="ECO:0007669"/>
    <property type="project" value="UniProtKB-SubCell"/>
</dbReference>
<proteinExistence type="inferred from homology"/>
<keyword evidence="4" id="KW-0677">Repeat</keyword>
<keyword evidence="7" id="KW-0805">Transcription regulation</keyword>
<evidence type="ECO:0000256" key="2">
    <source>
        <dbReference type="ARBA" id="ARBA00006991"/>
    </source>
</evidence>
<keyword evidence="8" id="KW-0238">DNA-binding</keyword>
<evidence type="ECO:0000256" key="5">
    <source>
        <dbReference type="ARBA" id="ARBA00022771"/>
    </source>
</evidence>
<evidence type="ECO:0000313" key="14">
    <source>
        <dbReference type="Proteomes" id="UP001178461"/>
    </source>
</evidence>
<dbReference type="FunFam" id="3.30.160.60:FF:001498">
    <property type="entry name" value="Zinc finger protein 404"/>
    <property type="match status" value="1"/>
</dbReference>
<feature type="domain" description="C2H2-type" evidence="12">
    <location>
        <begin position="474"/>
        <end position="494"/>
    </location>
</feature>
<protein>
    <submittedName>
        <fullName evidence="13">Zinc finger and SCAN domain-containing protein 12-like isoform X1</fullName>
    </submittedName>
</protein>
<name>A0AA35K161_9SAUR</name>
<feature type="domain" description="C2H2-type" evidence="12">
    <location>
        <begin position="502"/>
        <end position="522"/>
    </location>
</feature>
<feature type="compositionally biased region" description="Basic and acidic residues" evidence="11">
    <location>
        <begin position="295"/>
        <end position="304"/>
    </location>
</feature>
<evidence type="ECO:0000256" key="4">
    <source>
        <dbReference type="ARBA" id="ARBA00022737"/>
    </source>
</evidence>
<feature type="domain" description="C2H2-type" evidence="12">
    <location>
        <begin position="418"/>
        <end position="438"/>
    </location>
</feature>
<evidence type="ECO:0000256" key="9">
    <source>
        <dbReference type="ARBA" id="ARBA00023163"/>
    </source>
</evidence>
<dbReference type="PANTHER" id="PTHR23226">
    <property type="entry name" value="ZINC FINGER AND SCAN DOMAIN-CONTAINING"/>
    <property type="match status" value="1"/>
</dbReference>
<dbReference type="GO" id="GO:0000978">
    <property type="term" value="F:RNA polymerase II cis-regulatory region sequence-specific DNA binding"/>
    <property type="evidence" value="ECO:0007669"/>
    <property type="project" value="TreeGrafter"/>
</dbReference>
<dbReference type="FunFam" id="3.30.160.60:FF:001480">
    <property type="entry name" value="Si:cabz01071911.3"/>
    <property type="match status" value="1"/>
</dbReference>